<accession>A0A1Y1XQL6</accession>
<dbReference type="PROSITE" id="PS51285">
    <property type="entry name" value="AGC_KINASE_CTER"/>
    <property type="match status" value="1"/>
</dbReference>
<dbReference type="PANTHER" id="PTHR24353:SF37">
    <property type="entry name" value="CAMP-DEPENDENT PROTEIN KINASE CATALYTIC SUBUNIT PRKX"/>
    <property type="match status" value="1"/>
</dbReference>
<evidence type="ECO:0000256" key="1">
    <source>
        <dbReference type="ARBA" id="ARBA00012444"/>
    </source>
</evidence>
<evidence type="ECO:0000256" key="5">
    <source>
        <dbReference type="ARBA" id="ARBA00022777"/>
    </source>
</evidence>
<organism evidence="11 12">
    <name type="scientific">Basidiobolus meristosporus CBS 931.73</name>
    <dbReference type="NCBI Taxonomy" id="1314790"/>
    <lineage>
        <taxon>Eukaryota</taxon>
        <taxon>Fungi</taxon>
        <taxon>Fungi incertae sedis</taxon>
        <taxon>Zoopagomycota</taxon>
        <taxon>Entomophthoromycotina</taxon>
        <taxon>Basidiobolomycetes</taxon>
        <taxon>Basidiobolales</taxon>
        <taxon>Basidiobolaceae</taxon>
        <taxon>Basidiobolus</taxon>
    </lineage>
</organism>
<dbReference type="GO" id="GO:0004691">
    <property type="term" value="F:cAMP-dependent protein kinase activity"/>
    <property type="evidence" value="ECO:0007669"/>
    <property type="project" value="UniProtKB-EC"/>
</dbReference>
<dbReference type="InParanoid" id="A0A1Y1XQL6"/>
<reference evidence="11 12" key="1">
    <citation type="submission" date="2016-07" db="EMBL/GenBank/DDBJ databases">
        <title>Pervasive Adenine N6-methylation of Active Genes in Fungi.</title>
        <authorList>
            <consortium name="DOE Joint Genome Institute"/>
            <person name="Mondo S.J."/>
            <person name="Dannebaum R.O."/>
            <person name="Kuo R.C."/>
            <person name="Labutti K."/>
            <person name="Haridas S."/>
            <person name="Kuo A."/>
            <person name="Salamov A."/>
            <person name="Ahrendt S.R."/>
            <person name="Lipzen A."/>
            <person name="Sullivan W."/>
            <person name="Andreopoulos W.B."/>
            <person name="Clum A."/>
            <person name="Lindquist E."/>
            <person name="Daum C."/>
            <person name="Ramamoorthy G.K."/>
            <person name="Gryganskyi A."/>
            <person name="Culley D."/>
            <person name="Magnuson J.K."/>
            <person name="James T.Y."/>
            <person name="O'Malley M.A."/>
            <person name="Stajich J.E."/>
            <person name="Spatafora J.W."/>
            <person name="Visel A."/>
            <person name="Grigoriev I.V."/>
        </authorList>
    </citation>
    <scope>NUCLEOTIDE SEQUENCE [LARGE SCALE GENOMIC DNA]</scope>
    <source>
        <strain evidence="11 12">CBS 931.73</strain>
    </source>
</reference>
<gene>
    <name evidence="11" type="ORF">K493DRAFT_195296</name>
</gene>
<evidence type="ECO:0000256" key="7">
    <source>
        <dbReference type="ARBA" id="ARBA00047292"/>
    </source>
</evidence>
<dbReference type="InterPro" id="IPR000961">
    <property type="entry name" value="AGC-kinase_C"/>
</dbReference>
<dbReference type="PANTHER" id="PTHR24353">
    <property type="entry name" value="CYCLIC NUCLEOTIDE-DEPENDENT PROTEIN KINASE"/>
    <property type="match status" value="1"/>
</dbReference>
<proteinExistence type="predicted"/>
<dbReference type="STRING" id="1314790.A0A1Y1XQL6"/>
<feature type="domain" description="AGC-kinase C-terminal" evidence="10">
    <location>
        <begin position="65"/>
        <end position="147"/>
    </location>
</feature>
<dbReference type="InterPro" id="IPR011009">
    <property type="entry name" value="Kinase-like_dom_sf"/>
</dbReference>
<comment type="catalytic activity">
    <reaction evidence="8">
        <text>L-seryl-[protein] + ATP = O-phospho-L-seryl-[protein] + ADP + H(+)</text>
        <dbReference type="Rhea" id="RHEA:17989"/>
        <dbReference type="Rhea" id="RHEA-COMP:9863"/>
        <dbReference type="Rhea" id="RHEA-COMP:11604"/>
        <dbReference type="ChEBI" id="CHEBI:15378"/>
        <dbReference type="ChEBI" id="CHEBI:29999"/>
        <dbReference type="ChEBI" id="CHEBI:30616"/>
        <dbReference type="ChEBI" id="CHEBI:83421"/>
        <dbReference type="ChEBI" id="CHEBI:456216"/>
        <dbReference type="EC" id="2.7.11.11"/>
    </reaction>
</comment>
<comment type="catalytic activity">
    <reaction evidence="7">
        <text>L-threonyl-[protein] + ATP = O-phospho-L-threonyl-[protein] + ADP + H(+)</text>
        <dbReference type="Rhea" id="RHEA:46608"/>
        <dbReference type="Rhea" id="RHEA-COMP:11060"/>
        <dbReference type="Rhea" id="RHEA-COMP:11605"/>
        <dbReference type="ChEBI" id="CHEBI:15378"/>
        <dbReference type="ChEBI" id="CHEBI:30013"/>
        <dbReference type="ChEBI" id="CHEBI:30616"/>
        <dbReference type="ChEBI" id="CHEBI:61977"/>
        <dbReference type="ChEBI" id="CHEBI:456216"/>
        <dbReference type="EC" id="2.7.11.11"/>
    </reaction>
</comment>
<dbReference type="EC" id="2.7.11.11" evidence="1"/>
<name>A0A1Y1XQL6_9FUNG</name>
<sequence length="155" mass="18014">FQAKTNEELTAAILHENLIFPSNCEQAVSDDAIDVIQGLCERNINQRLGCGENGFTRLKAHPWFTDIEWDKLLTKEAKPPFEPDSKHANFDATHELEELLLEENPLKARKRMDPSKRTKPLPKEMQAMEEKFLVYDYTLPKLRQRVLSHESSYMD</sequence>
<dbReference type="GO" id="GO:0005952">
    <property type="term" value="C:cAMP-dependent protein kinase complex"/>
    <property type="evidence" value="ECO:0007669"/>
    <property type="project" value="TreeGrafter"/>
</dbReference>
<comment type="caution">
    <text evidence="11">The sequence shown here is derived from an EMBL/GenBank/DDBJ whole genome shotgun (WGS) entry which is preliminary data.</text>
</comment>
<keyword evidence="6" id="KW-0067">ATP-binding</keyword>
<keyword evidence="3" id="KW-0808">Transferase</keyword>
<evidence type="ECO:0000256" key="2">
    <source>
        <dbReference type="ARBA" id="ARBA00022527"/>
    </source>
</evidence>
<keyword evidence="5" id="KW-0418">Kinase</keyword>
<evidence type="ECO:0000256" key="3">
    <source>
        <dbReference type="ARBA" id="ARBA00022679"/>
    </source>
</evidence>
<evidence type="ECO:0000256" key="6">
    <source>
        <dbReference type="ARBA" id="ARBA00022840"/>
    </source>
</evidence>
<evidence type="ECO:0000313" key="12">
    <source>
        <dbReference type="Proteomes" id="UP000193498"/>
    </source>
</evidence>
<dbReference type="GO" id="GO:0005524">
    <property type="term" value="F:ATP binding"/>
    <property type="evidence" value="ECO:0007669"/>
    <property type="project" value="UniProtKB-KW"/>
</dbReference>
<evidence type="ECO:0000256" key="8">
    <source>
        <dbReference type="ARBA" id="ARBA00047454"/>
    </source>
</evidence>
<keyword evidence="4" id="KW-0547">Nucleotide-binding</keyword>
<feature type="region of interest" description="Disordered" evidence="9">
    <location>
        <begin position="103"/>
        <end position="124"/>
    </location>
</feature>
<keyword evidence="12" id="KW-1185">Reference proteome</keyword>
<evidence type="ECO:0000256" key="9">
    <source>
        <dbReference type="SAM" id="MobiDB-lite"/>
    </source>
</evidence>
<evidence type="ECO:0000259" key="10">
    <source>
        <dbReference type="PROSITE" id="PS51285"/>
    </source>
</evidence>
<dbReference type="Proteomes" id="UP000193498">
    <property type="component" value="Unassembled WGS sequence"/>
</dbReference>
<feature type="non-terminal residue" evidence="11">
    <location>
        <position position="1"/>
    </location>
</feature>
<evidence type="ECO:0000313" key="11">
    <source>
        <dbReference type="EMBL" id="ORX88040.1"/>
    </source>
</evidence>
<evidence type="ECO:0000256" key="4">
    <source>
        <dbReference type="ARBA" id="ARBA00022741"/>
    </source>
</evidence>
<dbReference type="AlphaFoldDB" id="A0A1Y1XQL6"/>
<dbReference type="Gene3D" id="1.10.510.10">
    <property type="entry name" value="Transferase(Phosphotransferase) domain 1"/>
    <property type="match status" value="1"/>
</dbReference>
<dbReference type="OrthoDB" id="354826at2759"/>
<protein>
    <recommendedName>
        <fullName evidence="1">cAMP-dependent protein kinase</fullName>
        <ecNumber evidence="1">2.7.11.11</ecNumber>
    </recommendedName>
</protein>
<dbReference type="SUPFAM" id="SSF56112">
    <property type="entry name" value="Protein kinase-like (PK-like)"/>
    <property type="match status" value="1"/>
</dbReference>
<feature type="non-terminal residue" evidence="11">
    <location>
        <position position="155"/>
    </location>
</feature>
<dbReference type="EMBL" id="MCFE01000540">
    <property type="protein sequence ID" value="ORX88040.1"/>
    <property type="molecule type" value="Genomic_DNA"/>
</dbReference>
<keyword evidence="2" id="KW-0723">Serine/threonine-protein kinase</keyword>